<proteinExistence type="predicted"/>
<dbReference type="InterPro" id="IPR041698">
    <property type="entry name" value="Methyltransf_25"/>
</dbReference>
<organism evidence="3">
    <name type="scientific">Rhodopseudomonas palustris (strain BisB18)</name>
    <dbReference type="NCBI Taxonomy" id="316056"/>
    <lineage>
        <taxon>Bacteria</taxon>
        <taxon>Pseudomonadati</taxon>
        <taxon>Pseudomonadota</taxon>
        <taxon>Alphaproteobacteria</taxon>
        <taxon>Hyphomicrobiales</taxon>
        <taxon>Nitrobacteraceae</taxon>
        <taxon>Rhodopseudomonas</taxon>
    </lineage>
</organism>
<dbReference type="eggNOG" id="COG2226">
    <property type="taxonomic scope" value="Bacteria"/>
</dbReference>
<protein>
    <submittedName>
        <fullName evidence="3">Methyltransferase type 11</fullName>
    </submittedName>
</protein>
<keyword evidence="1 3" id="KW-0808">Transferase</keyword>
<dbReference type="GO" id="GO:0032259">
    <property type="term" value="P:methylation"/>
    <property type="evidence" value="ECO:0007669"/>
    <property type="project" value="UniProtKB-KW"/>
</dbReference>
<dbReference type="PANTHER" id="PTHR43861">
    <property type="entry name" value="TRANS-ACONITATE 2-METHYLTRANSFERASE-RELATED"/>
    <property type="match status" value="1"/>
</dbReference>
<reference evidence="3" key="1">
    <citation type="submission" date="2006-03" db="EMBL/GenBank/DDBJ databases">
        <title>Complete sequence of Rhodopseudomonas palustris BisB18.</title>
        <authorList>
            <consortium name="US DOE Joint Genome Institute"/>
            <person name="Copeland A."/>
            <person name="Lucas S."/>
            <person name="Lapidus A."/>
            <person name="Barry K."/>
            <person name="Detter J.C."/>
            <person name="Glavina del Rio T."/>
            <person name="Hammon N."/>
            <person name="Israni S."/>
            <person name="Dalin E."/>
            <person name="Tice H."/>
            <person name="Pitluck S."/>
            <person name="Chain P."/>
            <person name="Malfatti S."/>
            <person name="Shin M."/>
            <person name="Vergez L."/>
            <person name="Schmutz J."/>
            <person name="Larimer F."/>
            <person name="Land M."/>
            <person name="Hauser L."/>
            <person name="Pelletier D.A."/>
            <person name="Kyrpides N."/>
            <person name="Anderson I."/>
            <person name="Oda Y."/>
            <person name="Harwood C.S."/>
            <person name="Richardson P."/>
        </authorList>
    </citation>
    <scope>NUCLEOTIDE SEQUENCE [LARGE SCALE GENOMIC DNA]</scope>
    <source>
        <strain evidence="3">BisB18</strain>
    </source>
</reference>
<sequence length="224" mass="24474">MLPDDCDVGSSRVLHYCADMRAHDLKRLVADGYDKIADAYFEQFARSSVRAAKLAELIARLAETARVLDLGCGAGVPVARDCAARGFRVTGVDASPEQIARARCNVPEAEFIHADMTAVSFAAETFDAVAAFYAITHVPRNEHAALIRRIASWLRPGGVLVASFGASEGEWLGDWLGAPMFFSHHAPEEAERLIRDAGLCLEQAELLEQDNETATFLWITARKP</sequence>
<name>Q213F1_RHOPB</name>
<gene>
    <name evidence="3" type="ordered locus">RPC_2940</name>
</gene>
<feature type="domain" description="Methyltransferase" evidence="2">
    <location>
        <begin position="67"/>
        <end position="158"/>
    </location>
</feature>
<evidence type="ECO:0000256" key="1">
    <source>
        <dbReference type="ARBA" id="ARBA00022679"/>
    </source>
</evidence>
<dbReference type="EMBL" id="CP000301">
    <property type="protein sequence ID" value="ABD88485.1"/>
    <property type="molecule type" value="Genomic_DNA"/>
</dbReference>
<dbReference type="HOGENOM" id="CLU_060397_2_0_5"/>
<evidence type="ECO:0000313" key="3">
    <source>
        <dbReference type="EMBL" id="ABD88485.1"/>
    </source>
</evidence>
<dbReference type="SUPFAM" id="SSF53335">
    <property type="entry name" value="S-adenosyl-L-methionine-dependent methyltransferases"/>
    <property type="match status" value="1"/>
</dbReference>
<keyword evidence="3" id="KW-0489">Methyltransferase</keyword>
<dbReference type="KEGG" id="rpc:RPC_2940"/>
<accession>Q213F1</accession>
<dbReference type="CDD" id="cd02440">
    <property type="entry name" value="AdoMet_MTases"/>
    <property type="match status" value="1"/>
</dbReference>
<dbReference type="STRING" id="316056.RPC_2940"/>
<dbReference type="Gene3D" id="3.40.50.150">
    <property type="entry name" value="Vaccinia Virus protein VP39"/>
    <property type="match status" value="1"/>
</dbReference>
<dbReference type="GO" id="GO:0008168">
    <property type="term" value="F:methyltransferase activity"/>
    <property type="evidence" value="ECO:0007669"/>
    <property type="project" value="UniProtKB-KW"/>
</dbReference>
<dbReference type="AlphaFoldDB" id="Q213F1"/>
<dbReference type="InterPro" id="IPR029063">
    <property type="entry name" value="SAM-dependent_MTases_sf"/>
</dbReference>
<dbReference type="Pfam" id="PF13649">
    <property type="entry name" value="Methyltransf_25"/>
    <property type="match status" value="1"/>
</dbReference>
<evidence type="ECO:0000259" key="2">
    <source>
        <dbReference type="Pfam" id="PF13649"/>
    </source>
</evidence>